<keyword evidence="1" id="KW-1133">Transmembrane helix</keyword>
<keyword evidence="1" id="KW-0472">Membrane</keyword>
<name>A0ABW5N5L5_9FLAO</name>
<dbReference type="RefSeq" id="WP_378257737.1">
    <property type="nucleotide sequence ID" value="NZ_JBHSJV010000001.1"/>
</dbReference>
<organism evidence="2 3">
    <name type="scientific">Aquimarina hainanensis</name>
    <dbReference type="NCBI Taxonomy" id="1578017"/>
    <lineage>
        <taxon>Bacteria</taxon>
        <taxon>Pseudomonadati</taxon>
        <taxon>Bacteroidota</taxon>
        <taxon>Flavobacteriia</taxon>
        <taxon>Flavobacteriales</taxon>
        <taxon>Flavobacteriaceae</taxon>
        <taxon>Aquimarina</taxon>
    </lineage>
</organism>
<feature type="transmembrane region" description="Helical" evidence="1">
    <location>
        <begin position="248"/>
        <end position="266"/>
    </location>
</feature>
<protein>
    <submittedName>
        <fullName evidence="2">EpsG family protein</fullName>
    </submittedName>
</protein>
<feature type="transmembrane region" description="Helical" evidence="1">
    <location>
        <begin position="301"/>
        <end position="320"/>
    </location>
</feature>
<evidence type="ECO:0000313" key="2">
    <source>
        <dbReference type="EMBL" id="MFD2590307.1"/>
    </source>
</evidence>
<feature type="transmembrane region" description="Helical" evidence="1">
    <location>
        <begin position="30"/>
        <end position="49"/>
    </location>
</feature>
<feature type="transmembrane region" description="Helical" evidence="1">
    <location>
        <begin position="327"/>
        <end position="345"/>
    </location>
</feature>
<comment type="caution">
    <text evidence="2">The sequence shown here is derived from an EMBL/GenBank/DDBJ whole genome shotgun (WGS) entry which is preliminary data.</text>
</comment>
<keyword evidence="3" id="KW-1185">Reference proteome</keyword>
<feature type="transmembrane region" description="Helical" evidence="1">
    <location>
        <begin position="205"/>
        <end position="228"/>
    </location>
</feature>
<proteinExistence type="predicted"/>
<feature type="transmembrane region" description="Helical" evidence="1">
    <location>
        <begin position="131"/>
        <end position="153"/>
    </location>
</feature>
<keyword evidence="1" id="KW-0812">Transmembrane</keyword>
<gene>
    <name evidence="2" type="ORF">ACFSTE_05650</name>
</gene>
<feature type="transmembrane region" description="Helical" evidence="1">
    <location>
        <begin position="278"/>
        <end position="295"/>
    </location>
</feature>
<feature type="transmembrane region" description="Helical" evidence="1">
    <location>
        <begin position="105"/>
        <end position="124"/>
    </location>
</feature>
<dbReference type="Proteomes" id="UP001597459">
    <property type="component" value="Unassembled WGS sequence"/>
</dbReference>
<sequence>MEIYKPIVLQVISVLFLVVYFLFSKLQKTNLFKFVFMLLLLLLLLIVFINRDYTANIDLPNYMKFYDFNKNFVDIFTSQTAWKGDFLFFAIMPLSHLIGFDNENYITFQLIISISLTFLAYFYFFKEYKSLMFLGLFFMVNSSSFYLIHGNVIRQGLASSLLLMSLSSNTNTRINLFKISAFFSHKGSLFSFFTRFFDTTNKTKLLIMVLAFLIGYFSVFIHLLNIFPLPVFIKQKIDFYSNFQRASTNSQIKLSILLIFNFLFLYLRSKENKYEHAYRFFFAFSIASFLLFRFDGMFSRLILYTDIFIPIIVIGSIQNLKSIRNKIIVSYITIIISIAYSLYVFNHKSIIFNMGEKLVLF</sequence>
<evidence type="ECO:0000313" key="3">
    <source>
        <dbReference type="Proteomes" id="UP001597459"/>
    </source>
</evidence>
<evidence type="ECO:0000256" key="1">
    <source>
        <dbReference type="SAM" id="Phobius"/>
    </source>
</evidence>
<feature type="transmembrane region" description="Helical" evidence="1">
    <location>
        <begin position="6"/>
        <end position="23"/>
    </location>
</feature>
<accession>A0ABW5N5L5</accession>
<reference evidence="3" key="1">
    <citation type="journal article" date="2019" name="Int. J. Syst. Evol. Microbiol.">
        <title>The Global Catalogue of Microorganisms (GCM) 10K type strain sequencing project: providing services to taxonomists for standard genome sequencing and annotation.</title>
        <authorList>
            <consortium name="The Broad Institute Genomics Platform"/>
            <consortium name="The Broad Institute Genome Sequencing Center for Infectious Disease"/>
            <person name="Wu L."/>
            <person name="Ma J."/>
        </authorList>
    </citation>
    <scope>NUCLEOTIDE SEQUENCE [LARGE SCALE GENOMIC DNA]</scope>
    <source>
        <strain evidence="3">KCTC 42423</strain>
    </source>
</reference>
<dbReference type="Pfam" id="PF14897">
    <property type="entry name" value="EpsG"/>
    <property type="match status" value="1"/>
</dbReference>
<dbReference type="EMBL" id="JBHULX010000004">
    <property type="protein sequence ID" value="MFD2590307.1"/>
    <property type="molecule type" value="Genomic_DNA"/>
</dbReference>
<dbReference type="InterPro" id="IPR049458">
    <property type="entry name" value="EpsG-like"/>
</dbReference>